<keyword evidence="2" id="KW-1185">Reference proteome</keyword>
<name>W9STP5_9ROSA</name>
<dbReference type="EMBL" id="KE346086">
    <property type="protein sequence ID" value="EXC25838.1"/>
    <property type="molecule type" value="Genomic_DNA"/>
</dbReference>
<gene>
    <name evidence="1" type="ORF">L484_019472</name>
</gene>
<sequence>MISSSSSSSRSSSSTRCSNNVICGNDEMWQFKITLTRDEVDANYIAIPESVARKRSLFISKLNDATEENLQTDQMVRVILHSIERQQYYDMNVKRAVYNPHALMLVPWRDRITGTTISGDRFFEDFRVQRSCSKLAFYWSEGYLCFRVIAESKNF</sequence>
<dbReference type="AlphaFoldDB" id="W9STP5"/>
<protein>
    <submittedName>
        <fullName evidence="1">Uncharacterized protein</fullName>
    </submittedName>
</protein>
<dbReference type="Proteomes" id="UP000030645">
    <property type="component" value="Unassembled WGS sequence"/>
</dbReference>
<accession>W9STP5</accession>
<evidence type="ECO:0000313" key="1">
    <source>
        <dbReference type="EMBL" id="EXC25838.1"/>
    </source>
</evidence>
<reference evidence="2" key="1">
    <citation type="submission" date="2013-01" db="EMBL/GenBank/DDBJ databases">
        <title>Draft Genome Sequence of a Mulberry Tree, Morus notabilis C.K. Schneid.</title>
        <authorList>
            <person name="He N."/>
            <person name="Zhao S."/>
        </authorList>
    </citation>
    <scope>NUCLEOTIDE SEQUENCE</scope>
</reference>
<proteinExistence type="predicted"/>
<evidence type="ECO:0000313" key="2">
    <source>
        <dbReference type="Proteomes" id="UP000030645"/>
    </source>
</evidence>
<organism evidence="1 2">
    <name type="scientific">Morus notabilis</name>
    <dbReference type="NCBI Taxonomy" id="981085"/>
    <lineage>
        <taxon>Eukaryota</taxon>
        <taxon>Viridiplantae</taxon>
        <taxon>Streptophyta</taxon>
        <taxon>Embryophyta</taxon>
        <taxon>Tracheophyta</taxon>
        <taxon>Spermatophyta</taxon>
        <taxon>Magnoliopsida</taxon>
        <taxon>eudicotyledons</taxon>
        <taxon>Gunneridae</taxon>
        <taxon>Pentapetalae</taxon>
        <taxon>rosids</taxon>
        <taxon>fabids</taxon>
        <taxon>Rosales</taxon>
        <taxon>Moraceae</taxon>
        <taxon>Moreae</taxon>
        <taxon>Morus</taxon>
    </lineage>
</organism>